<feature type="chain" id="PRO_5038184648" description="Flagellar P-ring protein" evidence="8">
    <location>
        <begin position="18"/>
        <end position="361"/>
    </location>
</feature>
<dbReference type="InterPro" id="IPR001782">
    <property type="entry name" value="Flag_FlgI"/>
</dbReference>
<name>A0A916ZL09_9SPHN</name>
<evidence type="ECO:0000256" key="4">
    <source>
        <dbReference type="ARBA" id="ARBA00022729"/>
    </source>
</evidence>
<evidence type="ECO:0000256" key="3">
    <source>
        <dbReference type="ARBA" id="ARBA00019515"/>
    </source>
</evidence>
<comment type="subcellular location">
    <subcellularLocation>
        <location evidence="2 8">Bacterial flagellum basal body</location>
    </subcellularLocation>
</comment>
<feature type="signal peptide" evidence="8">
    <location>
        <begin position="1"/>
        <end position="17"/>
    </location>
</feature>
<evidence type="ECO:0000256" key="5">
    <source>
        <dbReference type="ARBA" id="ARBA00022764"/>
    </source>
</evidence>
<organism evidence="9 10">
    <name type="scientific">Sandarakinorhabdus glacialis</name>
    <dbReference type="NCBI Taxonomy" id="1614636"/>
    <lineage>
        <taxon>Bacteria</taxon>
        <taxon>Pseudomonadati</taxon>
        <taxon>Pseudomonadota</taxon>
        <taxon>Alphaproteobacteria</taxon>
        <taxon>Sphingomonadales</taxon>
        <taxon>Sphingosinicellaceae</taxon>
        <taxon>Sandarakinorhabdus</taxon>
    </lineage>
</organism>
<dbReference type="GO" id="GO:0005198">
    <property type="term" value="F:structural molecule activity"/>
    <property type="evidence" value="ECO:0007669"/>
    <property type="project" value="InterPro"/>
</dbReference>
<keyword evidence="9" id="KW-0282">Flagellum</keyword>
<comment type="caution">
    <text evidence="9">The sequence shown here is derived from an EMBL/GenBank/DDBJ whole genome shotgun (WGS) entry which is preliminary data.</text>
</comment>
<dbReference type="PRINTS" id="PR01010">
    <property type="entry name" value="FLGPRINGFLGI"/>
</dbReference>
<dbReference type="PANTHER" id="PTHR30381:SF0">
    <property type="entry name" value="FLAGELLAR P-RING PROTEIN"/>
    <property type="match status" value="1"/>
</dbReference>
<dbReference type="RefSeq" id="WP_188761385.1">
    <property type="nucleotide sequence ID" value="NZ_BMJM01000001.1"/>
</dbReference>
<dbReference type="PANTHER" id="PTHR30381">
    <property type="entry name" value="FLAGELLAR P-RING PERIPLASMIC PROTEIN FLGI"/>
    <property type="match status" value="1"/>
</dbReference>
<sequence precursor="true">MNRALLALLLLAAPAQAERIKDIARFSGVRANALTGYGIVVGLSGTGDQNLEFTIQSLKSATARLGVTIPAGVVPQLKNAAAVMITAELPPFAKPGQRIDVTVSALGQAKSLRGGTLLLAAMQGADGELYALAQGNLAVGGFGAEGRDGSRIVVGTPSSGRIPGGASVERAVPSPFAGSADLTLDLTDQDFSAARSVADAINTAIPGTPASAIDAATITIRAPTDTAQRIALAARIESLEVELSPPAARVIVNARTGTVVIGGEVRILPTAIAHGNLTVRVTENQQASQPGAFGRGQTVVTEQSRVEASEAPARMAMFAPGARLGDIVNAVNALGAAPGDLVAILEALKAAGALRAELIVI</sequence>
<gene>
    <name evidence="8 9" type="primary">flgI</name>
    <name evidence="9" type="ORF">GCM10011529_05750</name>
</gene>
<protein>
    <recommendedName>
        <fullName evidence="3 8">Flagellar P-ring protein</fullName>
    </recommendedName>
    <alternativeName>
        <fullName evidence="7 8">Basal body P-ring protein</fullName>
    </alternativeName>
</protein>
<reference evidence="9" key="2">
    <citation type="submission" date="2020-09" db="EMBL/GenBank/DDBJ databases">
        <authorList>
            <person name="Sun Q."/>
            <person name="Zhou Y."/>
        </authorList>
    </citation>
    <scope>NUCLEOTIDE SEQUENCE</scope>
    <source>
        <strain evidence="9">CGMCC 1.15519</strain>
    </source>
</reference>
<comment type="similarity">
    <text evidence="8">Belongs to the FlgI family.</text>
</comment>
<comment type="subunit">
    <text evidence="8">The basal body constitutes a major portion of the flagellar organelle and consists of four rings (L,P,S, and M) mounted on a central rod.</text>
</comment>
<evidence type="ECO:0000256" key="8">
    <source>
        <dbReference type="HAMAP-Rule" id="MF_00416"/>
    </source>
</evidence>
<dbReference type="GO" id="GO:0030288">
    <property type="term" value="C:outer membrane-bounded periplasmic space"/>
    <property type="evidence" value="ECO:0007669"/>
    <property type="project" value="InterPro"/>
</dbReference>
<proteinExistence type="inferred from homology"/>
<keyword evidence="5" id="KW-0574">Periplasm</keyword>
<keyword evidence="9" id="KW-0969">Cilium</keyword>
<dbReference type="AlphaFoldDB" id="A0A916ZL09"/>
<evidence type="ECO:0000256" key="1">
    <source>
        <dbReference type="ARBA" id="ARBA00002591"/>
    </source>
</evidence>
<keyword evidence="10" id="KW-1185">Reference proteome</keyword>
<evidence type="ECO:0000256" key="6">
    <source>
        <dbReference type="ARBA" id="ARBA00023143"/>
    </source>
</evidence>
<reference evidence="9" key="1">
    <citation type="journal article" date="2014" name="Int. J. Syst. Evol. Microbiol.">
        <title>Complete genome sequence of Corynebacterium casei LMG S-19264T (=DSM 44701T), isolated from a smear-ripened cheese.</title>
        <authorList>
            <consortium name="US DOE Joint Genome Institute (JGI-PGF)"/>
            <person name="Walter F."/>
            <person name="Albersmeier A."/>
            <person name="Kalinowski J."/>
            <person name="Ruckert C."/>
        </authorList>
    </citation>
    <scope>NUCLEOTIDE SEQUENCE</scope>
    <source>
        <strain evidence="9">CGMCC 1.15519</strain>
    </source>
</reference>
<dbReference type="Proteomes" id="UP000635071">
    <property type="component" value="Unassembled WGS sequence"/>
</dbReference>
<dbReference type="GO" id="GO:0071973">
    <property type="term" value="P:bacterial-type flagellum-dependent cell motility"/>
    <property type="evidence" value="ECO:0007669"/>
    <property type="project" value="InterPro"/>
</dbReference>
<dbReference type="HAMAP" id="MF_00416">
    <property type="entry name" value="FlgI"/>
    <property type="match status" value="1"/>
</dbReference>
<evidence type="ECO:0000313" key="9">
    <source>
        <dbReference type="EMBL" id="GGE02191.1"/>
    </source>
</evidence>
<evidence type="ECO:0000313" key="10">
    <source>
        <dbReference type="Proteomes" id="UP000635071"/>
    </source>
</evidence>
<dbReference type="EMBL" id="BMJM01000001">
    <property type="protein sequence ID" value="GGE02191.1"/>
    <property type="molecule type" value="Genomic_DNA"/>
</dbReference>
<evidence type="ECO:0000256" key="2">
    <source>
        <dbReference type="ARBA" id="ARBA00004117"/>
    </source>
</evidence>
<keyword evidence="6 8" id="KW-0975">Bacterial flagellum</keyword>
<dbReference type="GO" id="GO:0009428">
    <property type="term" value="C:bacterial-type flagellum basal body, distal rod, P ring"/>
    <property type="evidence" value="ECO:0007669"/>
    <property type="project" value="InterPro"/>
</dbReference>
<accession>A0A916ZL09</accession>
<dbReference type="NCBIfam" id="NF003676">
    <property type="entry name" value="PRK05303.1"/>
    <property type="match status" value="1"/>
</dbReference>
<comment type="function">
    <text evidence="1 8">Assembles around the rod to form the L-ring and probably protects the motor/basal body from shearing forces during rotation.</text>
</comment>
<dbReference type="Pfam" id="PF02119">
    <property type="entry name" value="FlgI"/>
    <property type="match status" value="1"/>
</dbReference>
<keyword evidence="9" id="KW-0966">Cell projection</keyword>
<keyword evidence="4 8" id="KW-0732">Signal</keyword>
<evidence type="ECO:0000256" key="7">
    <source>
        <dbReference type="ARBA" id="ARBA00032344"/>
    </source>
</evidence>